<gene>
    <name evidence="2" type="ORF">NDU88_001698</name>
</gene>
<name>A0AAV7MKH9_PLEWA</name>
<feature type="compositionally biased region" description="Basic and acidic residues" evidence="1">
    <location>
        <begin position="20"/>
        <end position="80"/>
    </location>
</feature>
<proteinExistence type="predicted"/>
<reference evidence="2" key="1">
    <citation type="journal article" date="2022" name="bioRxiv">
        <title>Sequencing and chromosome-scale assembly of the giantPleurodeles waltlgenome.</title>
        <authorList>
            <person name="Brown T."/>
            <person name="Elewa A."/>
            <person name="Iarovenko S."/>
            <person name="Subramanian E."/>
            <person name="Araus A.J."/>
            <person name="Petzold A."/>
            <person name="Susuki M."/>
            <person name="Suzuki K.-i.T."/>
            <person name="Hayashi T."/>
            <person name="Toyoda A."/>
            <person name="Oliveira C."/>
            <person name="Osipova E."/>
            <person name="Leigh N.D."/>
            <person name="Simon A."/>
            <person name="Yun M.H."/>
        </authorList>
    </citation>
    <scope>NUCLEOTIDE SEQUENCE</scope>
    <source>
        <strain evidence="2">20211129_DDA</strain>
        <tissue evidence="2">Liver</tissue>
    </source>
</reference>
<feature type="compositionally biased region" description="Basic and acidic residues" evidence="1">
    <location>
        <begin position="1"/>
        <end position="13"/>
    </location>
</feature>
<organism evidence="2 3">
    <name type="scientific">Pleurodeles waltl</name>
    <name type="common">Iberian ribbed newt</name>
    <dbReference type="NCBI Taxonomy" id="8319"/>
    <lineage>
        <taxon>Eukaryota</taxon>
        <taxon>Metazoa</taxon>
        <taxon>Chordata</taxon>
        <taxon>Craniata</taxon>
        <taxon>Vertebrata</taxon>
        <taxon>Euteleostomi</taxon>
        <taxon>Amphibia</taxon>
        <taxon>Batrachia</taxon>
        <taxon>Caudata</taxon>
        <taxon>Salamandroidea</taxon>
        <taxon>Salamandridae</taxon>
        <taxon>Pleurodelinae</taxon>
        <taxon>Pleurodeles</taxon>
    </lineage>
</organism>
<evidence type="ECO:0000256" key="1">
    <source>
        <dbReference type="SAM" id="MobiDB-lite"/>
    </source>
</evidence>
<dbReference type="Proteomes" id="UP001066276">
    <property type="component" value="Chromosome 9"/>
</dbReference>
<protein>
    <submittedName>
        <fullName evidence="2">Uncharacterized protein</fullName>
    </submittedName>
</protein>
<evidence type="ECO:0000313" key="3">
    <source>
        <dbReference type="Proteomes" id="UP001066276"/>
    </source>
</evidence>
<evidence type="ECO:0000313" key="2">
    <source>
        <dbReference type="EMBL" id="KAJ1104286.1"/>
    </source>
</evidence>
<accession>A0AAV7MKH9</accession>
<keyword evidence="3" id="KW-1185">Reference proteome</keyword>
<dbReference type="EMBL" id="JANPWB010000013">
    <property type="protein sequence ID" value="KAJ1104286.1"/>
    <property type="molecule type" value="Genomic_DNA"/>
</dbReference>
<sequence length="92" mass="10939">MRRAKGTPEEITKNQRSRKWRETPTKLKETCNKACEGDARRKSETHRKQAEEADTFENIRDMDQKCEEDPKRSRPAEKLRSPQFQDPEARHV</sequence>
<feature type="region of interest" description="Disordered" evidence="1">
    <location>
        <begin position="1"/>
        <end position="92"/>
    </location>
</feature>
<dbReference type="AlphaFoldDB" id="A0AAV7MKH9"/>
<comment type="caution">
    <text evidence="2">The sequence shown here is derived from an EMBL/GenBank/DDBJ whole genome shotgun (WGS) entry which is preliminary data.</text>
</comment>